<evidence type="ECO:0000256" key="4">
    <source>
        <dbReference type="PIRSR" id="PIRSR000097-3"/>
    </source>
</evidence>
<comment type="caution">
    <text evidence="6">The sequence shown here is derived from an EMBL/GenBank/DDBJ whole genome shotgun (WGS) entry which is preliminary data.</text>
</comment>
<dbReference type="PROSITE" id="PS00798">
    <property type="entry name" value="ALDOKETO_REDUCTASE_1"/>
    <property type="match status" value="1"/>
</dbReference>
<dbReference type="AlphaFoldDB" id="A0A2A9PN91"/>
<sequence length="328" mass="36737">MTSPKTTKLNTGHPMPQLGFGTWQAAPGVVADSVYEALVTGYRHLDLAKVYANQPEVGRGIKRALDDIPGLHRSHIFVTSKLWNHCHRPDLVEAALRDTLEELQLDYLDLYLMHWPVAFKAGEHLFPKGEDGKIVLDQSVSICQTWKAMTELPKSKVRSVGVSNFTIEHLEAIIQDSGVVPAVNQVERHPRLPQTALIDYCNKKHIVTTAYSAFGNNMAGLPLLIEAPDLKAVADRLSKANGRQVTPAQLILAWCQRDGQTVIPKSVTPARIRQNFEHVELDDDAIRVIQEMGRHQKRFNVPRDMGVDINVFDEEQEKDAPNKVVIKL</sequence>
<dbReference type="Pfam" id="PF00248">
    <property type="entry name" value="Aldo_ket_red"/>
    <property type="match status" value="1"/>
</dbReference>
<dbReference type="PIRSF" id="PIRSF000097">
    <property type="entry name" value="AKR"/>
    <property type="match status" value="1"/>
</dbReference>
<dbReference type="PANTHER" id="PTHR11732">
    <property type="entry name" value="ALDO/KETO REDUCTASE"/>
    <property type="match status" value="1"/>
</dbReference>
<name>A0A2A9PN91_OPHUN</name>
<evidence type="ECO:0000256" key="3">
    <source>
        <dbReference type="PIRSR" id="PIRSR000097-2"/>
    </source>
</evidence>
<accession>A0A2A9PN91</accession>
<dbReference type="GO" id="GO:0016616">
    <property type="term" value="F:oxidoreductase activity, acting on the CH-OH group of donors, NAD or NADP as acceptor"/>
    <property type="evidence" value="ECO:0007669"/>
    <property type="project" value="UniProtKB-ARBA"/>
</dbReference>
<keyword evidence="1" id="KW-0560">Oxidoreductase</keyword>
<gene>
    <name evidence="6" type="ORF">XA68_14271</name>
</gene>
<organism evidence="6 7">
    <name type="scientific">Ophiocordyceps unilateralis</name>
    <name type="common">Zombie-ant fungus</name>
    <name type="synonym">Torrubia unilateralis</name>
    <dbReference type="NCBI Taxonomy" id="268505"/>
    <lineage>
        <taxon>Eukaryota</taxon>
        <taxon>Fungi</taxon>
        <taxon>Dikarya</taxon>
        <taxon>Ascomycota</taxon>
        <taxon>Pezizomycotina</taxon>
        <taxon>Sordariomycetes</taxon>
        <taxon>Hypocreomycetidae</taxon>
        <taxon>Hypocreales</taxon>
        <taxon>Ophiocordycipitaceae</taxon>
        <taxon>Ophiocordyceps</taxon>
    </lineage>
</organism>
<dbReference type="Gene3D" id="3.20.20.100">
    <property type="entry name" value="NADP-dependent oxidoreductase domain"/>
    <property type="match status" value="1"/>
</dbReference>
<feature type="site" description="Lowers pKa of active site Tyr" evidence="4">
    <location>
        <position position="81"/>
    </location>
</feature>
<proteinExistence type="predicted"/>
<dbReference type="PRINTS" id="PR00069">
    <property type="entry name" value="ALDKETRDTASE"/>
</dbReference>
<evidence type="ECO:0000256" key="2">
    <source>
        <dbReference type="PIRSR" id="PIRSR000097-1"/>
    </source>
</evidence>
<feature type="domain" description="NADP-dependent oxidoreductase" evidence="5">
    <location>
        <begin position="18"/>
        <end position="292"/>
    </location>
</feature>
<reference evidence="6 7" key="2">
    <citation type="journal article" date="2017" name="Sci. Rep.">
        <title>Ant-infecting Ophiocordyceps genomes reveal a high diversity of potential behavioral manipulation genes and a possible major role for enterotoxins.</title>
        <authorList>
            <person name="de Bekker C."/>
            <person name="Ohm R.A."/>
            <person name="Evans H.C."/>
            <person name="Brachmann A."/>
            <person name="Hughes D.P."/>
        </authorList>
    </citation>
    <scope>NUCLEOTIDE SEQUENCE [LARGE SCALE GENOMIC DNA]</scope>
    <source>
        <strain evidence="6 7">SC16a</strain>
    </source>
</reference>
<evidence type="ECO:0000259" key="5">
    <source>
        <dbReference type="Pfam" id="PF00248"/>
    </source>
</evidence>
<keyword evidence="7" id="KW-1185">Reference proteome</keyword>
<evidence type="ECO:0000313" key="7">
    <source>
        <dbReference type="Proteomes" id="UP000037136"/>
    </source>
</evidence>
<evidence type="ECO:0000256" key="1">
    <source>
        <dbReference type="ARBA" id="ARBA00023002"/>
    </source>
</evidence>
<dbReference type="OrthoDB" id="416253at2759"/>
<dbReference type="InterPro" id="IPR018170">
    <property type="entry name" value="Aldo/ket_reductase_CS"/>
</dbReference>
<dbReference type="SUPFAM" id="SSF51430">
    <property type="entry name" value="NAD(P)-linked oxidoreductase"/>
    <property type="match status" value="1"/>
</dbReference>
<evidence type="ECO:0000313" key="6">
    <source>
        <dbReference type="EMBL" id="PFH62276.1"/>
    </source>
</evidence>
<dbReference type="InterPro" id="IPR036812">
    <property type="entry name" value="NAD(P)_OxRdtase_dom_sf"/>
</dbReference>
<reference evidence="6 7" key="1">
    <citation type="journal article" date="2015" name="BMC Genomics">
        <title>Gene expression during zombie ant biting behavior reflects the complexity underlying fungal parasitic behavioral manipulation.</title>
        <authorList>
            <person name="de Bekker C."/>
            <person name="Ohm R.A."/>
            <person name="Loreto R.G."/>
            <person name="Sebastian A."/>
            <person name="Albert I."/>
            <person name="Merrow M."/>
            <person name="Brachmann A."/>
            <person name="Hughes D.P."/>
        </authorList>
    </citation>
    <scope>NUCLEOTIDE SEQUENCE [LARGE SCALE GENOMIC DNA]</scope>
    <source>
        <strain evidence="6 7">SC16a</strain>
    </source>
</reference>
<dbReference type="FunFam" id="3.20.20.100:FF:000002">
    <property type="entry name" value="2,5-diketo-D-gluconic acid reductase A"/>
    <property type="match status" value="1"/>
</dbReference>
<dbReference type="InterPro" id="IPR023210">
    <property type="entry name" value="NADP_OxRdtase_dom"/>
</dbReference>
<dbReference type="InterPro" id="IPR020471">
    <property type="entry name" value="AKR"/>
</dbReference>
<dbReference type="EMBL" id="LAZP02000034">
    <property type="protein sequence ID" value="PFH62276.1"/>
    <property type="molecule type" value="Genomic_DNA"/>
</dbReference>
<dbReference type="Proteomes" id="UP000037136">
    <property type="component" value="Unassembled WGS sequence"/>
</dbReference>
<dbReference type="STRING" id="268505.A0A2A9PN91"/>
<protein>
    <recommendedName>
        <fullName evidence="5">NADP-dependent oxidoreductase domain-containing protein</fullName>
    </recommendedName>
</protein>
<feature type="binding site" evidence="3">
    <location>
        <position position="114"/>
    </location>
    <ligand>
        <name>substrate</name>
    </ligand>
</feature>
<feature type="active site" description="Proton donor" evidence="2">
    <location>
        <position position="51"/>
    </location>
</feature>